<dbReference type="Pfam" id="PF07701">
    <property type="entry name" value="HNOBA"/>
    <property type="match status" value="1"/>
</dbReference>
<organism evidence="5 6">
    <name type="scientific">Fistulifera solaris</name>
    <name type="common">Oleaginous diatom</name>
    <dbReference type="NCBI Taxonomy" id="1519565"/>
    <lineage>
        <taxon>Eukaryota</taxon>
        <taxon>Sar</taxon>
        <taxon>Stramenopiles</taxon>
        <taxon>Ochrophyta</taxon>
        <taxon>Bacillariophyta</taxon>
        <taxon>Bacillariophyceae</taxon>
        <taxon>Bacillariophycidae</taxon>
        <taxon>Naviculales</taxon>
        <taxon>Naviculaceae</taxon>
        <taxon>Fistulifera</taxon>
    </lineage>
</organism>
<name>A0A1Z5JCG8_FISSO</name>
<keyword evidence="3" id="KW-0141">cGMP biosynthesis</keyword>
<comment type="caution">
    <text evidence="5">The sequence shown here is derived from an EMBL/GenBank/DDBJ whole genome shotgun (WGS) entry which is preliminary data.</text>
</comment>
<dbReference type="EMBL" id="BDSP01000044">
    <property type="protein sequence ID" value="GAX11694.1"/>
    <property type="molecule type" value="Genomic_DNA"/>
</dbReference>
<accession>A0A1Z5JCG8</accession>
<evidence type="ECO:0000256" key="1">
    <source>
        <dbReference type="ARBA" id="ARBA00012202"/>
    </source>
</evidence>
<proteinExistence type="predicted"/>
<evidence type="ECO:0000259" key="4">
    <source>
        <dbReference type="Pfam" id="PF07701"/>
    </source>
</evidence>
<dbReference type="Proteomes" id="UP000198406">
    <property type="component" value="Unassembled WGS sequence"/>
</dbReference>
<evidence type="ECO:0000256" key="2">
    <source>
        <dbReference type="ARBA" id="ARBA00022741"/>
    </source>
</evidence>
<dbReference type="GO" id="GO:0004383">
    <property type="term" value="F:guanylate cyclase activity"/>
    <property type="evidence" value="ECO:0007669"/>
    <property type="project" value="UniProtKB-EC"/>
</dbReference>
<dbReference type="InParanoid" id="A0A1Z5JCG8"/>
<sequence length="199" mass="22596">MPAAQVFDVEKRAAAVWSSIWLRKQEDQALTVKPTMPSAQKLVFKGSAIRLDDRKPADWIVILCPDVNNLNELRDMVLTLSDLPVHGSHRDGVFLREHLSGQMNDALKVEKLSKSLQKEKKLIESLLPEDCECAECRDACSQPCHRLLFRQRGLYKHLRPNLSVGGHQHAQSALLHHGLLGHEVQFLQSGNDLLQWPFR</sequence>
<protein>
    <recommendedName>
        <fullName evidence="1">guanylate cyclase</fullName>
        <ecNumber evidence="1">4.6.1.2</ecNumber>
    </recommendedName>
</protein>
<dbReference type="EC" id="4.6.1.2" evidence="1"/>
<dbReference type="InterPro" id="IPR011645">
    <property type="entry name" value="HNOB_dom_associated"/>
</dbReference>
<feature type="domain" description="Haem NO binding associated" evidence="4">
    <location>
        <begin position="36"/>
        <end position="124"/>
    </location>
</feature>
<gene>
    <name evidence="5" type="ORF">FisN_7Lu064</name>
</gene>
<evidence type="ECO:0000313" key="5">
    <source>
        <dbReference type="EMBL" id="GAX11694.1"/>
    </source>
</evidence>
<reference evidence="5 6" key="1">
    <citation type="journal article" date="2015" name="Plant Cell">
        <title>Oil accumulation by the oleaginous diatom Fistulifera solaris as revealed by the genome and transcriptome.</title>
        <authorList>
            <person name="Tanaka T."/>
            <person name="Maeda Y."/>
            <person name="Veluchamy A."/>
            <person name="Tanaka M."/>
            <person name="Abida H."/>
            <person name="Marechal E."/>
            <person name="Bowler C."/>
            <person name="Muto M."/>
            <person name="Sunaga Y."/>
            <person name="Tanaka M."/>
            <person name="Yoshino T."/>
            <person name="Taniguchi T."/>
            <person name="Fukuda Y."/>
            <person name="Nemoto M."/>
            <person name="Matsumoto M."/>
            <person name="Wong P.S."/>
            <person name="Aburatani S."/>
            <person name="Fujibuchi W."/>
        </authorList>
    </citation>
    <scope>NUCLEOTIDE SEQUENCE [LARGE SCALE GENOMIC DNA]</scope>
    <source>
        <strain evidence="5 6">JPCC DA0580</strain>
    </source>
</reference>
<evidence type="ECO:0000313" key="6">
    <source>
        <dbReference type="Proteomes" id="UP000198406"/>
    </source>
</evidence>
<evidence type="ECO:0000256" key="3">
    <source>
        <dbReference type="ARBA" id="ARBA00023293"/>
    </source>
</evidence>
<dbReference type="AlphaFoldDB" id="A0A1Z5JCG8"/>
<dbReference type="GO" id="GO:0000166">
    <property type="term" value="F:nucleotide binding"/>
    <property type="evidence" value="ECO:0007669"/>
    <property type="project" value="UniProtKB-KW"/>
</dbReference>
<keyword evidence="2" id="KW-0547">Nucleotide-binding</keyword>
<keyword evidence="6" id="KW-1185">Reference proteome</keyword>